<evidence type="ECO:0000313" key="3">
    <source>
        <dbReference type="Proteomes" id="UP000054632"/>
    </source>
</evidence>
<gene>
    <name evidence="2" type="ORF">T4A_6444</name>
</gene>
<name>A0A0V1EFL1_TRIPS</name>
<comment type="caution">
    <text evidence="2">The sequence shown here is derived from an EMBL/GenBank/DDBJ whole genome shotgun (WGS) entry which is preliminary data.</text>
</comment>
<reference evidence="2 3" key="1">
    <citation type="submission" date="2015-01" db="EMBL/GenBank/DDBJ databases">
        <title>Evolution of Trichinella species and genotypes.</title>
        <authorList>
            <person name="Korhonen P.K."/>
            <person name="Edoardo P."/>
            <person name="Giuseppe L.R."/>
            <person name="Gasser R.B."/>
        </authorList>
    </citation>
    <scope>NUCLEOTIDE SEQUENCE [LARGE SCALE GENOMIC DNA]</scope>
    <source>
        <strain evidence="2">ISS13</strain>
    </source>
</reference>
<feature type="compositionally biased region" description="Basic and acidic residues" evidence="1">
    <location>
        <begin position="75"/>
        <end position="89"/>
    </location>
</feature>
<sequence length="335" mass="35612">MAGSCRKPVESQAPAPGCLSPLDPSLPRLQAGILLSSISAPAPLDRLGSRLRPPCRRGNLPLRGFHPARKRGRGRSGDNPRARFERPEGSDGLGRAPVVGKVSPWTADAGAGGAAGDIRPLRTSDSFGILSPDGRSLSTCSKRPFHGTYSSEPSIRRPEIAGNLSRRGRPRRTGRLVTNAAADDVTRSRPFFLAFFNSFRVASPPFSSLDASGLNSSGGDSESACSWANSRNFSKLSSDSGPDPTFKSQALCSLRGNFSFSPGIRASLHGSSPAWGSLPIAARHLSCLVISSTKVWMPCLVISRHSGAFHKARRCARATIFGRPKRFCKMSTACG</sequence>
<feature type="region of interest" description="Disordered" evidence="1">
    <location>
        <begin position="45"/>
        <end position="100"/>
    </location>
</feature>
<feature type="region of interest" description="Disordered" evidence="1">
    <location>
        <begin position="129"/>
        <end position="175"/>
    </location>
</feature>
<proteinExistence type="predicted"/>
<organism evidence="2 3">
    <name type="scientific">Trichinella pseudospiralis</name>
    <name type="common">Parasitic roundworm</name>
    <dbReference type="NCBI Taxonomy" id="6337"/>
    <lineage>
        <taxon>Eukaryota</taxon>
        <taxon>Metazoa</taxon>
        <taxon>Ecdysozoa</taxon>
        <taxon>Nematoda</taxon>
        <taxon>Enoplea</taxon>
        <taxon>Dorylaimia</taxon>
        <taxon>Trichinellida</taxon>
        <taxon>Trichinellidae</taxon>
        <taxon>Trichinella</taxon>
    </lineage>
</organism>
<dbReference type="AlphaFoldDB" id="A0A0V1EFL1"/>
<accession>A0A0V1EFL1</accession>
<dbReference type="EMBL" id="JYDR01000051">
    <property type="protein sequence ID" value="KRY71907.1"/>
    <property type="molecule type" value="Genomic_DNA"/>
</dbReference>
<dbReference type="Proteomes" id="UP000054632">
    <property type="component" value="Unassembled WGS sequence"/>
</dbReference>
<evidence type="ECO:0000313" key="2">
    <source>
        <dbReference type="EMBL" id="KRY71907.1"/>
    </source>
</evidence>
<feature type="region of interest" description="Disordered" evidence="1">
    <location>
        <begin position="1"/>
        <end position="21"/>
    </location>
</feature>
<protein>
    <submittedName>
        <fullName evidence="2">Uncharacterized protein</fullName>
    </submittedName>
</protein>
<evidence type="ECO:0000256" key="1">
    <source>
        <dbReference type="SAM" id="MobiDB-lite"/>
    </source>
</evidence>